<sequence>MQKVKEEISTSDATTDEDIRAILMRVAEDLRITLTDAQIEQFIEFFQSVKNLNINWSKVNDTISAAKDKWNEFANDESTKGLVDSFTNFVLELWDWVLSIFTTKE</sequence>
<dbReference type="InterPro" id="IPR009343">
    <property type="entry name" value="DUF1002"/>
</dbReference>
<keyword evidence="2" id="KW-1185">Reference proteome</keyword>
<evidence type="ECO:0000313" key="2">
    <source>
        <dbReference type="Proteomes" id="UP000308744"/>
    </source>
</evidence>
<evidence type="ECO:0000313" key="1">
    <source>
        <dbReference type="EMBL" id="TKI71363.1"/>
    </source>
</evidence>
<dbReference type="Proteomes" id="UP000308744">
    <property type="component" value="Unassembled WGS sequence"/>
</dbReference>
<dbReference type="EMBL" id="SZPU01000018">
    <property type="protein sequence ID" value="TKI71363.1"/>
    <property type="molecule type" value="Genomic_DNA"/>
</dbReference>
<protein>
    <submittedName>
        <fullName evidence="1">DUF1002 domain-containing protein</fullName>
    </submittedName>
</protein>
<accession>A0A4V5TMC4</accession>
<dbReference type="AlphaFoldDB" id="A0A4V5TMC4"/>
<gene>
    <name evidence="1" type="ORF">FC756_06020</name>
</gene>
<reference evidence="1 2" key="1">
    <citation type="submission" date="2019-04" db="EMBL/GenBank/DDBJ databases">
        <title>Lysinibacillus genome sequencing.</title>
        <authorList>
            <person name="Dunlap C."/>
        </authorList>
    </citation>
    <scope>NUCLEOTIDE SEQUENCE [LARGE SCALE GENOMIC DNA]</scope>
    <source>
        <strain evidence="1 2">CCTCC AB 2010389</strain>
    </source>
</reference>
<organism evidence="1 2">
    <name type="scientific">Lysinibacillus mangiferihumi</name>
    <dbReference type="NCBI Taxonomy" id="1130819"/>
    <lineage>
        <taxon>Bacteria</taxon>
        <taxon>Bacillati</taxon>
        <taxon>Bacillota</taxon>
        <taxon>Bacilli</taxon>
        <taxon>Bacillales</taxon>
        <taxon>Bacillaceae</taxon>
        <taxon>Lysinibacillus</taxon>
    </lineage>
</organism>
<dbReference type="Pfam" id="PF06207">
    <property type="entry name" value="DUF1002"/>
    <property type="match status" value="1"/>
</dbReference>
<comment type="caution">
    <text evidence="1">The sequence shown here is derived from an EMBL/GenBank/DDBJ whole genome shotgun (WGS) entry which is preliminary data.</text>
</comment>
<proteinExistence type="predicted"/>
<name>A0A4V5TMC4_9BACI</name>